<evidence type="ECO:0000313" key="8">
    <source>
        <dbReference type="WBParaSite" id="PDA_v2.g8180.t1"/>
    </source>
</evidence>
<dbReference type="PANTHER" id="PTHR48043:SF68">
    <property type="entry name" value="GLUCURONOSYLTRANSFERASE"/>
    <property type="match status" value="1"/>
</dbReference>
<dbReference type="AlphaFoldDB" id="A0A914QWK5"/>
<evidence type="ECO:0000256" key="5">
    <source>
        <dbReference type="SAM" id="Phobius"/>
    </source>
</evidence>
<feature type="transmembrane region" description="Helical" evidence="5">
    <location>
        <begin position="356"/>
        <end position="373"/>
    </location>
</feature>
<evidence type="ECO:0000256" key="1">
    <source>
        <dbReference type="ARBA" id="ARBA00009995"/>
    </source>
</evidence>
<evidence type="ECO:0000313" key="7">
    <source>
        <dbReference type="Proteomes" id="UP000887578"/>
    </source>
</evidence>
<dbReference type="Proteomes" id="UP000887578">
    <property type="component" value="Unplaced"/>
</dbReference>
<dbReference type="Gene3D" id="3.40.50.2000">
    <property type="entry name" value="Glycogen Phosphorylase B"/>
    <property type="match status" value="2"/>
</dbReference>
<dbReference type="GO" id="GO:0015020">
    <property type="term" value="F:glucuronosyltransferase activity"/>
    <property type="evidence" value="ECO:0007669"/>
    <property type="project" value="UniProtKB-EC"/>
</dbReference>
<feature type="domain" description="Glycosyl transferase family 28 C-terminal" evidence="6">
    <location>
        <begin position="253"/>
        <end position="310"/>
    </location>
</feature>
<dbReference type="PANTHER" id="PTHR48043">
    <property type="entry name" value="EG:EG0003.4 PROTEIN-RELATED"/>
    <property type="match status" value="1"/>
</dbReference>
<dbReference type="SUPFAM" id="SSF53756">
    <property type="entry name" value="UDP-Glycosyltransferase/glycogen phosphorylase"/>
    <property type="match status" value="1"/>
</dbReference>
<comment type="similarity">
    <text evidence="1">Belongs to the UDP-glycosyltransferase family.</text>
</comment>
<dbReference type="Pfam" id="PF04101">
    <property type="entry name" value="Glyco_tran_28_C"/>
    <property type="match status" value="1"/>
</dbReference>
<evidence type="ECO:0000256" key="4">
    <source>
        <dbReference type="ARBA" id="ARBA00022679"/>
    </source>
</evidence>
<reference evidence="8" key="1">
    <citation type="submission" date="2022-11" db="UniProtKB">
        <authorList>
            <consortium name="WormBaseParasite"/>
        </authorList>
    </citation>
    <scope>IDENTIFICATION</scope>
</reference>
<evidence type="ECO:0000256" key="3">
    <source>
        <dbReference type="ARBA" id="ARBA00022676"/>
    </source>
</evidence>
<dbReference type="WBParaSite" id="PDA_v2.g8180.t1">
    <property type="protein sequence ID" value="PDA_v2.g8180.t1"/>
    <property type="gene ID" value="PDA_v2.g8180"/>
</dbReference>
<proteinExistence type="inferred from homology"/>
<sequence>MNNPPNISMFLKVVPAIFNALTSSCLLQDSYPTNLGKQNLSKNLALIDPFAGGCSIAIARSFNAKIVFVSALVESSLLQYITAAPLNPSYIMSVVIPTLKLNFFQRSLNIFAHYGIRIFLYQLSLAKIFGYTAPEKDVYLFPESSMAMVNMHKFLEAPIPRTNAYFDIGNSLPKINNNNIDKETKSFIENYEKVILLSFSTFTSDGIVTKELYSKYVEMFQQFPTIGFIWRQKETLEELPKNVLLVSWINQRAIIGIPSQGDQYSNAERIQRAEIGIILKQNKFSSKDLSNALEKILKEGNKHEKNAKRMKEMLEFERIQGLSTDISWTLNKFLKTYTEHFQQFYIPKGNRDSWKTFLYFDWIFIFIVLLILIES</sequence>
<keyword evidence="5" id="KW-0472">Membrane</keyword>
<accession>A0A914QWK5</accession>
<evidence type="ECO:0000256" key="2">
    <source>
        <dbReference type="ARBA" id="ARBA00012544"/>
    </source>
</evidence>
<organism evidence="7 8">
    <name type="scientific">Panagrolaimus davidi</name>
    <dbReference type="NCBI Taxonomy" id="227884"/>
    <lineage>
        <taxon>Eukaryota</taxon>
        <taxon>Metazoa</taxon>
        <taxon>Ecdysozoa</taxon>
        <taxon>Nematoda</taxon>
        <taxon>Chromadorea</taxon>
        <taxon>Rhabditida</taxon>
        <taxon>Tylenchina</taxon>
        <taxon>Panagrolaimomorpha</taxon>
        <taxon>Panagrolaimoidea</taxon>
        <taxon>Panagrolaimidae</taxon>
        <taxon>Panagrolaimus</taxon>
    </lineage>
</organism>
<dbReference type="EC" id="2.4.1.17" evidence="2"/>
<name>A0A914QWK5_9BILA</name>
<protein>
    <recommendedName>
        <fullName evidence="2">glucuronosyltransferase</fullName>
        <ecNumber evidence="2">2.4.1.17</ecNumber>
    </recommendedName>
</protein>
<keyword evidence="3" id="KW-0328">Glycosyltransferase</keyword>
<dbReference type="InterPro" id="IPR050271">
    <property type="entry name" value="UDP-glycosyltransferase"/>
</dbReference>
<keyword evidence="4" id="KW-0808">Transferase</keyword>
<keyword evidence="7" id="KW-1185">Reference proteome</keyword>
<keyword evidence="5" id="KW-1133">Transmembrane helix</keyword>
<evidence type="ECO:0000259" key="6">
    <source>
        <dbReference type="Pfam" id="PF04101"/>
    </source>
</evidence>
<keyword evidence="5" id="KW-0812">Transmembrane</keyword>
<dbReference type="InterPro" id="IPR007235">
    <property type="entry name" value="Glyco_trans_28_C"/>
</dbReference>